<dbReference type="InterPro" id="IPR038694">
    <property type="entry name" value="DUF427_sf"/>
</dbReference>
<name>A0ABP3E0V6_9ACTN</name>
<dbReference type="Pfam" id="PF04248">
    <property type="entry name" value="NTP_transf_9"/>
    <property type="match status" value="2"/>
</dbReference>
<sequence length="250" mass="28219">MSSERGRVRVEPSRKRVRALVAGRVVADTRHPTLVWEVPYYPAYYVPRDDVLAELVATGEVSRSPSRGDGAVHDVVLPDRTLPSAAVTFPSSPLPELQALVRLDWASMDEWLEEDEPVYVHPRDPYKRVDILASSRHVQVSVDGVVVADSRQPRILFETSLPPRYYLPLTDVRLDLLRPSELVTHCPYKGAATYWDVVLESGAEHRNIVWAYRSPLPESQKVTGLAAFYDEHVDVTIDGEPQERPTTHFS</sequence>
<evidence type="ECO:0000313" key="2">
    <source>
        <dbReference type="EMBL" id="GAA0245452.1"/>
    </source>
</evidence>
<dbReference type="PANTHER" id="PTHR34310">
    <property type="entry name" value="DUF427 DOMAIN PROTEIN (AFU_ORTHOLOGUE AFUA_3G02220)"/>
    <property type="match status" value="1"/>
</dbReference>
<dbReference type="InterPro" id="IPR007361">
    <property type="entry name" value="DUF427"/>
</dbReference>
<evidence type="ECO:0000259" key="1">
    <source>
        <dbReference type="Pfam" id="PF04248"/>
    </source>
</evidence>
<dbReference type="Gene3D" id="2.170.150.40">
    <property type="entry name" value="Domain of unknown function (DUF427)"/>
    <property type="match status" value="2"/>
</dbReference>
<feature type="domain" description="DUF427" evidence="1">
    <location>
        <begin position="17"/>
        <end position="100"/>
    </location>
</feature>
<proteinExistence type="predicted"/>
<feature type="domain" description="DUF427" evidence="1">
    <location>
        <begin position="138"/>
        <end position="231"/>
    </location>
</feature>
<dbReference type="Proteomes" id="UP001500967">
    <property type="component" value="Unassembled WGS sequence"/>
</dbReference>
<dbReference type="PANTHER" id="PTHR34310:SF9">
    <property type="entry name" value="BLR5716 PROTEIN"/>
    <property type="match status" value="1"/>
</dbReference>
<evidence type="ECO:0000313" key="3">
    <source>
        <dbReference type="Proteomes" id="UP001500967"/>
    </source>
</evidence>
<dbReference type="RefSeq" id="WP_344649767.1">
    <property type="nucleotide sequence ID" value="NZ_BAAAGX010000014.1"/>
</dbReference>
<keyword evidence="3" id="KW-1185">Reference proteome</keyword>
<gene>
    <name evidence="2" type="ORF">GCM10009539_33520</name>
</gene>
<dbReference type="EMBL" id="BAAAGX010000014">
    <property type="protein sequence ID" value="GAA0245452.1"/>
    <property type="molecule type" value="Genomic_DNA"/>
</dbReference>
<protein>
    <submittedName>
        <fullName evidence="2">DUF427 domain-containing protein</fullName>
    </submittedName>
</protein>
<organism evidence="2 3">
    <name type="scientific">Cryptosporangium japonicum</name>
    <dbReference type="NCBI Taxonomy" id="80872"/>
    <lineage>
        <taxon>Bacteria</taxon>
        <taxon>Bacillati</taxon>
        <taxon>Actinomycetota</taxon>
        <taxon>Actinomycetes</taxon>
        <taxon>Cryptosporangiales</taxon>
        <taxon>Cryptosporangiaceae</taxon>
        <taxon>Cryptosporangium</taxon>
    </lineage>
</organism>
<reference evidence="3" key="1">
    <citation type="journal article" date="2019" name="Int. J. Syst. Evol. Microbiol.">
        <title>The Global Catalogue of Microorganisms (GCM) 10K type strain sequencing project: providing services to taxonomists for standard genome sequencing and annotation.</title>
        <authorList>
            <consortium name="The Broad Institute Genomics Platform"/>
            <consortium name="The Broad Institute Genome Sequencing Center for Infectious Disease"/>
            <person name="Wu L."/>
            <person name="Ma J."/>
        </authorList>
    </citation>
    <scope>NUCLEOTIDE SEQUENCE [LARGE SCALE GENOMIC DNA]</scope>
    <source>
        <strain evidence="3">JCM 10425</strain>
    </source>
</reference>
<comment type="caution">
    <text evidence="2">The sequence shown here is derived from an EMBL/GenBank/DDBJ whole genome shotgun (WGS) entry which is preliminary data.</text>
</comment>
<accession>A0ABP3E0V6</accession>